<evidence type="ECO:0000256" key="1">
    <source>
        <dbReference type="SAM" id="Coils"/>
    </source>
</evidence>
<dbReference type="GO" id="GO:0007059">
    <property type="term" value="P:chromosome segregation"/>
    <property type="evidence" value="ECO:0007669"/>
    <property type="project" value="InterPro"/>
</dbReference>
<protein>
    <submittedName>
        <fullName evidence="3">Uncharacterized protein</fullName>
    </submittedName>
</protein>
<feature type="coiled-coil region" evidence="1">
    <location>
        <begin position="196"/>
        <end position="223"/>
    </location>
</feature>
<sequence>MMSDGNFKYSHPNHIQTRPHHSQGLPLDGSLKMDSESGFTYRKPVLLERPDFDNTPASSQVYPLSPVTPPSIAPHSVFQHKYTMDDNISFNSYILPNYDTESISTSHSSMVLNAPRPPSNVPISEFYKYTSQGISQIQRATQILIWTAERDIINEDVASAKQGHTFDTTKNIVREMKLKVIDNLRSQGAGFSFFNRPDKEERLEEMENRINIANAEKIKELEKGIQIFQDELDDWKDFSGRVYQRHAEAMDTTQENTIISLEDIDVESMFEDLDETQQEFYLTYCNTIDSNDLDLNETIKETIDPGITQIRQSLNTANQFVLKTQHYTNGRLSSLAKKVRDRSRIIPTEYDQKIPSVFENSQEQRKESELRNVQHMLRLSTRQNSSSSMVEDP</sequence>
<keyword evidence="1" id="KW-0175">Coiled coil</keyword>
<gene>
    <name evidence="3" type="ORF">INT46_011055</name>
</gene>
<accession>A0A8H7QVL0</accession>
<proteinExistence type="predicted"/>
<name>A0A8H7QVL0_9FUNG</name>
<reference evidence="3" key="1">
    <citation type="submission" date="2020-12" db="EMBL/GenBank/DDBJ databases">
        <title>Metabolic potential, ecology and presence of endohyphal bacteria is reflected in genomic diversity of Mucoromycotina.</title>
        <authorList>
            <person name="Muszewska A."/>
            <person name="Okrasinska A."/>
            <person name="Steczkiewicz K."/>
            <person name="Drgas O."/>
            <person name="Orlowska M."/>
            <person name="Perlinska-Lenart U."/>
            <person name="Aleksandrzak-Piekarczyk T."/>
            <person name="Szatraj K."/>
            <person name="Zielenkiewicz U."/>
            <person name="Pilsyk S."/>
            <person name="Malc E."/>
            <person name="Mieczkowski P."/>
            <person name="Kruszewska J.S."/>
            <person name="Biernat P."/>
            <person name="Pawlowska J."/>
        </authorList>
    </citation>
    <scope>NUCLEOTIDE SEQUENCE</scope>
    <source>
        <strain evidence="3">CBS 226.32</strain>
    </source>
</reference>
<dbReference type="OrthoDB" id="3364649at2759"/>
<evidence type="ECO:0000256" key="2">
    <source>
        <dbReference type="SAM" id="MobiDB-lite"/>
    </source>
</evidence>
<keyword evidence="4" id="KW-1185">Reference proteome</keyword>
<dbReference type="GO" id="GO:0051301">
    <property type="term" value="P:cell division"/>
    <property type="evidence" value="ECO:0007669"/>
    <property type="project" value="InterPro"/>
</dbReference>
<dbReference type="PANTHER" id="PTHR14778">
    <property type="entry name" value="KINETOCHORE-ASSOCIATED PROTEIN DSN1 HOMOLOG"/>
    <property type="match status" value="1"/>
</dbReference>
<dbReference type="PANTHER" id="PTHR14778:SF2">
    <property type="entry name" value="KINETOCHORE-ASSOCIATED PROTEIN DSN1 HOMOLOG"/>
    <property type="match status" value="1"/>
</dbReference>
<comment type="caution">
    <text evidence="3">The sequence shown here is derived from an EMBL/GenBank/DDBJ whole genome shotgun (WGS) entry which is preliminary data.</text>
</comment>
<organism evidence="3 4">
    <name type="scientific">Mucor plumbeus</name>
    <dbReference type="NCBI Taxonomy" id="97098"/>
    <lineage>
        <taxon>Eukaryota</taxon>
        <taxon>Fungi</taxon>
        <taxon>Fungi incertae sedis</taxon>
        <taxon>Mucoromycota</taxon>
        <taxon>Mucoromycotina</taxon>
        <taxon>Mucoromycetes</taxon>
        <taxon>Mucorales</taxon>
        <taxon>Mucorineae</taxon>
        <taxon>Mucoraceae</taxon>
        <taxon>Mucor</taxon>
    </lineage>
</organism>
<evidence type="ECO:0000313" key="4">
    <source>
        <dbReference type="Proteomes" id="UP000650833"/>
    </source>
</evidence>
<evidence type="ECO:0000313" key="3">
    <source>
        <dbReference type="EMBL" id="KAG2199060.1"/>
    </source>
</evidence>
<dbReference type="GO" id="GO:0000444">
    <property type="term" value="C:MIS12/MIND type complex"/>
    <property type="evidence" value="ECO:0007669"/>
    <property type="project" value="InterPro"/>
</dbReference>
<dbReference type="Pfam" id="PF08202">
    <property type="entry name" value="MIS13"/>
    <property type="match status" value="1"/>
</dbReference>
<dbReference type="Proteomes" id="UP000650833">
    <property type="component" value="Unassembled WGS sequence"/>
</dbReference>
<feature type="region of interest" description="Disordered" evidence="2">
    <location>
        <begin position="1"/>
        <end position="30"/>
    </location>
</feature>
<dbReference type="AlphaFoldDB" id="A0A8H7QVL0"/>
<dbReference type="InterPro" id="IPR013218">
    <property type="entry name" value="Dsn1/Mis13"/>
</dbReference>
<dbReference type="EMBL" id="JAEPRC010000365">
    <property type="protein sequence ID" value="KAG2199060.1"/>
    <property type="molecule type" value="Genomic_DNA"/>
</dbReference>